<dbReference type="SMART" id="SM00382">
    <property type="entry name" value="AAA"/>
    <property type="match status" value="1"/>
</dbReference>
<dbReference type="Gene3D" id="3.40.50.300">
    <property type="entry name" value="P-loop containing nucleotide triphosphate hydrolases"/>
    <property type="match status" value="1"/>
</dbReference>
<gene>
    <name evidence="2" type="ORF">VB854_00465</name>
</gene>
<dbReference type="Proteomes" id="UP001301728">
    <property type="component" value="Unassembled WGS sequence"/>
</dbReference>
<comment type="caution">
    <text evidence="2">The sequence shown here is derived from an EMBL/GenBank/DDBJ whole genome shotgun (WGS) entry which is preliminary data.</text>
</comment>
<sequence>MVNNRLESFRTAFQNLQLMPLVTPEQLERFRVEYGTELLEELEQLVEDCSPNNNKIIFTGHRGTGKSTLLSEFCRQIGDRYFTIFFSISDIIEMSDVNHVNILFAMAVELMQAAEDRKVNIGSQTKKEFYNWFSKHTQTESSSIDSSVEIGAGAEVGGGAWFAKFFAKLKATLKANSVVREEITTEFSRRISDLVDRIDDIAAAIEVAFKQDVIVVIDDLDKLDLDLVDRVYRNHINALFQPSFRIIYTIPMAATRDKQLRGILRNATNNQIQSMWATKFFARGDDRIPDAVPAPQAMEIFEQILYKRIDPQLIEPELARMLILKSGGALRELIRLASQCCQLCLVQLRRTPDNQDIIVTADILQKAITNLRIEFTEPLGQNDYEVLAQVYSDYTPEDGMNETFLELLHNLYILEYRNDDLWFGIHPIVQEILQKRGLIH</sequence>
<dbReference type="EMBL" id="JAYGHT010000001">
    <property type="protein sequence ID" value="MEA5517412.1"/>
    <property type="molecule type" value="Genomic_DNA"/>
</dbReference>
<keyword evidence="2" id="KW-0067">ATP-binding</keyword>
<reference evidence="2 3" key="1">
    <citation type="submission" date="2023-12" db="EMBL/GenBank/DDBJ databases">
        <title>Baltic Sea Cyanobacteria.</title>
        <authorList>
            <person name="Delbaje E."/>
            <person name="Fewer D.P."/>
            <person name="Shishido T.K."/>
        </authorList>
    </citation>
    <scope>NUCLEOTIDE SEQUENCE [LARGE SCALE GENOMIC DNA]</scope>
    <source>
        <strain evidence="2 3">CCNP 1315</strain>
    </source>
</reference>
<dbReference type="SUPFAM" id="SSF52540">
    <property type="entry name" value="P-loop containing nucleoside triphosphate hydrolases"/>
    <property type="match status" value="1"/>
</dbReference>
<evidence type="ECO:0000313" key="2">
    <source>
        <dbReference type="EMBL" id="MEA5517412.1"/>
    </source>
</evidence>
<feature type="domain" description="AAA+ ATPase" evidence="1">
    <location>
        <begin position="52"/>
        <end position="383"/>
    </location>
</feature>
<keyword evidence="2" id="KW-0547">Nucleotide-binding</keyword>
<keyword evidence="3" id="KW-1185">Reference proteome</keyword>
<evidence type="ECO:0000313" key="3">
    <source>
        <dbReference type="Proteomes" id="UP001301728"/>
    </source>
</evidence>
<proteinExistence type="predicted"/>
<dbReference type="InterPro" id="IPR003593">
    <property type="entry name" value="AAA+_ATPase"/>
</dbReference>
<dbReference type="InterPro" id="IPR027417">
    <property type="entry name" value="P-loop_NTPase"/>
</dbReference>
<dbReference type="GO" id="GO:0005524">
    <property type="term" value="F:ATP binding"/>
    <property type="evidence" value="ECO:0007669"/>
    <property type="project" value="UniProtKB-KW"/>
</dbReference>
<organism evidence="2 3">
    <name type="scientific">Limnoraphis robusta CCNP1315</name>
    <dbReference type="NCBI Taxonomy" id="3110306"/>
    <lineage>
        <taxon>Bacteria</taxon>
        <taxon>Bacillati</taxon>
        <taxon>Cyanobacteriota</taxon>
        <taxon>Cyanophyceae</taxon>
        <taxon>Oscillatoriophycideae</taxon>
        <taxon>Oscillatoriales</taxon>
        <taxon>Sirenicapillariaceae</taxon>
        <taxon>Limnoraphis</taxon>
    </lineage>
</organism>
<name>A0ABU5TRC6_9CYAN</name>
<accession>A0ABU5TRC6</accession>
<evidence type="ECO:0000259" key="1">
    <source>
        <dbReference type="SMART" id="SM00382"/>
    </source>
</evidence>
<protein>
    <submittedName>
        <fullName evidence="2">ATP-binding protein</fullName>
    </submittedName>
</protein>
<dbReference type="RefSeq" id="WP_323306763.1">
    <property type="nucleotide sequence ID" value="NZ_JAYGHT010000001.1"/>
</dbReference>